<dbReference type="Gene3D" id="3.40.50.300">
    <property type="entry name" value="P-loop containing nucleotide triphosphate hydrolases"/>
    <property type="match status" value="1"/>
</dbReference>
<dbReference type="PROSITE" id="PS00211">
    <property type="entry name" value="ABC_TRANSPORTER_1"/>
    <property type="match status" value="1"/>
</dbReference>
<evidence type="ECO:0000313" key="12">
    <source>
        <dbReference type="Proteomes" id="UP000461595"/>
    </source>
</evidence>
<dbReference type="GO" id="GO:0006826">
    <property type="term" value="P:iron ion transport"/>
    <property type="evidence" value="ECO:0007669"/>
    <property type="project" value="UniProtKB-KW"/>
</dbReference>
<keyword evidence="8" id="KW-0406">Ion transport</keyword>
<dbReference type="FunFam" id="3.40.50.300:FF:000134">
    <property type="entry name" value="Iron-enterobactin ABC transporter ATP-binding protein"/>
    <property type="match status" value="1"/>
</dbReference>
<dbReference type="InterPro" id="IPR003439">
    <property type="entry name" value="ABC_transporter-like_ATP-bd"/>
</dbReference>
<dbReference type="InterPro" id="IPR003593">
    <property type="entry name" value="AAA+_ATPase"/>
</dbReference>
<evidence type="ECO:0000256" key="7">
    <source>
        <dbReference type="ARBA" id="ARBA00023004"/>
    </source>
</evidence>
<name>A0A7X3GA02_9STRE</name>
<dbReference type="AlphaFoldDB" id="A0A7X3GA02"/>
<comment type="caution">
    <text evidence="11">The sequence shown here is derived from an EMBL/GenBank/DDBJ whole genome shotgun (WGS) entry which is preliminary data.</text>
</comment>
<sequence length="252" mass="28714">MIDIQNLHKSYCKRPILEDINLTISQGCFTAFIGPNGAGKSSLLRILCRLDKCTQGRLVLKGQELQAWGSQELAQELTLLQQRLNIQSRLTVHDLVIFGRYPYHQGRPRPEDETRVQEVLDYLDISDLSARFIDQLSGGQLQRALIGMVLAQDTELILLDEPLNNLDLKQSIAMMDLLRRLVDELGKTIVMVVHDINLASQYVDEMVALKDGHIFHRGPTEEVMLKPILDELYDMDLTLTQVQGRTLCTYRN</sequence>
<dbReference type="GO" id="GO:0005524">
    <property type="term" value="F:ATP binding"/>
    <property type="evidence" value="ECO:0007669"/>
    <property type="project" value="UniProtKB-KW"/>
</dbReference>
<evidence type="ECO:0000313" key="11">
    <source>
        <dbReference type="EMBL" id="MVX59136.1"/>
    </source>
</evidence>
<comment type="subcellular location">
    <subcellularLocation>
        <location evidence="1">Cell membrane</location>
        <topology evidence="1">Peripheral membrane protein</topology>
    </subcellularLocation>
</comment>
<evidence type="ECO:0000256" key="9">
    <source>
        <dbReference type="ARBA" id="ARBA00023136"/>
    </source>
</evidence>
<keyword evidence="7" id="KW-0408">Iron</keyword>
<dbReference type="InterPro" id="IPR017871">
    <property type="entry name" value="ABC_transporter-like_CS"/>
</dbReference>
<evidence type="ECO:0000256" key="2">
    <source>
        <dbReference type="ARBA" id="ARBA00022448"/>
    </source>
</evidence>
<dbReference type="GO" id="GO:0005886">
    <property type="term" value="C:plasma membrane"/>
    <property type="evidence" value="ECO:0007669"/>
    <property type="project" value="UniProtKB-SubCell"/>
</dbReference>
<dbReference type="Proteomes" id="UP000461595">
    <property type="component" value="Unassembled WGS sequence"/>
</dbReference>
<dbReference type="GO" id="GO:0016887">
    <property type="term" value="F:ATP hydrolysis activity"/>
    <property type="evidence" value="ECO:0007669"/>
    <property type="project" value="InterPro"/>
</dbReference>
<evidence type="ECO:0000256" key="3">
    <source>
        <dbReference type="ARBA" id="ARBA00022475"/>
    </source>
</evidence>
<keyword evidence="5" id="KW-0547">Nucleotide-binding</keyword>
<dbReference type="InterPro" id="IPR027417">
    <property type="entry name" value="P-loop_NTPase"/>
</dbReference>
<evidence type="ECO:0000256" key="5">
    <source>
        <dbReference type="ARBA" id="ARBA00022741"/>
    </source>
</evidence>
<evidence type="ECO:0000256" key="4">
    <source>
        <dbReference type="ARBA" id="ARBA00022496"/>
    </source>
</evidence>
<keyword evidence="2" id="KW-0813">Transport</keyword>
<gene>
    <name evidence="11" type="ORF">E5983_05690</name>
</gene>
<feature type="domain" description="ABC transporter" evidence="10">
    <location>
        <begin position="2"/>
        <end position="236"/>
    </location>
</feature>
<keyword evidence="6 11" id="KW-0067">ATP-binding</keyword>
<reference evidence="11 12" key="1">
    <citation type="submission" date="2019-12" db="EMBL/GenBank/DDBJ databases">
        <title>Microbes associate with the intestines of laboratory mice.</title>
        <authorList>
            <person name="Navarre W."/>
            <person name="Wong E."/>
        </authorList>
    </citation>
    <scope>NUCLEOTIDE SEQUENCE [LARGE SCALE GENOMIC DNA]</scope>
    <source>
        <strain evidence="11 12">NM51_B2-22</strain>
    </source>
</reference>
<dbReference type="PROSITE" id="PS50893">
    <property type="entry name" value="ABC_TRANSPORTER_2"/>
    <property type="match status" value="1"/>
</dbReference>
<keyword evidence="3" id="KW-1003">Cell membrane</keyword>
<accession>A0A7X3GA02</accession>
<dbReference type="PANTHER" id="PTHR42771">
    <property type="entry name" value="IRON(3+)-HYDROXAMATE IMPORT ATP-BINDING PROTEIN FHUC"/>
    <property type="match status" value="1"/>
</dbReference>
<dbReference type="Pfam" id="PF00005">
    <property type="entry name" value="ABC_tran"/>
    <property type="match status" value="1"/>
</dbReference>
<evidence type="ECO:0000256" key="8">
    <source>
        <dbReference type="ARBA" id="ARBA00023065"/>
    </source>
</evidence>
<dbReference type="PANTHER" id="PTHR42771:SF3">
    <property type="entry name" value="PETROBACTIN IMPORT ATP-BINDING PROTEIN YCLP"/>
    <property type="match status" value="1"/>
</dbReference>
<organism evidence="11 12">
    <name type="scientific">Streptococcus danieliae</name>
    <dbReference type="NCBI Taxonomy" id="747656"/>
    <lineage>
        <taxon>Bacteria</taxon>
        <taxon>Bacillati</taxon>
        <taxon>Bacillota</taxon>
        <taxon>Bacilli</taxon>
        <taxon>Lactobacillales</taxon>
        <taxon>Streptococcaceae</taxon>
        <taxon>Streptococcus</taxon>
    </lineage>
</organism>
<dbReference type="SMART" id="SM00382">
    <property type="entry name" value="AAA"/>
    <property type="match status" value="1"/>
</dbReference>
<evidence type="ECO:0000259" key="10">
    <source>
        <dbReference type="PROSITE" id="PS50893"/>
    </source>
</evidence>
<dbReference type="EMBL" id="WSRS01000044">
    <property type="protein sequence ID" value="MVX59136.1"/>
    <property type="molecule type" value="Genomic_DNA"/>
</dbReference>
<dbReference type="CDD" id="cd03214">
    <property type="entry name" value="ABC_Iron-Siderophores_B12_Hemin"/>
    <property type="match status" value="1"/>
</dbReference>
<proteinExistence type="predicted"/>
<evidence type="ECO:0000256" key="6">
    <source>
        <dbReference type="ARBA" id="ARBA00022840"/>
    </source>
</evidence>
<dbReference type="InterPro" id="IPR051535">
    <property type="entry name" value="Siderophore_ABC-ATPase"/>
</dbReference>
<evidence type="ECO:0000256" key="1">
    <source>
        <dbReference type="ARBA" id="ARBA00004202"/>
    </source>
</evidence>
<keyword evidence="9" id="KW-0472">Membrane</keyword>
<dbReference type="SUPFAM" id="SSF52540">
    <property type="entry name" value="P-loop containing nucleoside triphosphate hydrolases"/>
    <property type="match status" value="1"/>
</dbReference>
<protein>
    <submittedName>
        <fullName evidence="11">ATP-binding cassette domain-containing protein</fullName>
    </submittedName>
</protein>
<keyword evidence="4" id="KW-0410">Iron transport</keyword>